<evidence type="ECO:0000313" key="3">
    <source>
        <dbReference type="Proteomes" id="UP000236290"/>
    </source>
</evidence>
<evidence type="ECO:0000256" key="1">
    <source>
        <dbReference type="SAM" id="SignalP"/>
    </source>
</evidence>
<comment type="caution">
    <text evidence="2">The sequence shown here is derived from an EMBL/GenBank/DDBJ whole genome shotgun (WGS) entry which is preliminary data.</text>
</comment>
<accession>A0A2K0U4C3</accession>
<dbReference type="Proteomes" id="UP000236290">
    <property type="component" value="Unassembled WGS sequence"/>
</dbReference>
<sequence length="278" mass="31195">MKISLCLAICLLTIQAAAGGIRGAYERLFVWYAYQAEIEYARGKHKTFSINDLQICPGKKGKGKDDTLTFGEFLELSNRNGNARAALPKVGLKGSLGETAGAILGLNGRYAMKPRWETPNNIVPSAKNRYTNMLKEVAKVLAKCKKELGNNSKDIGLASEALDRVNEWRLADYDLNRVPALKKDPNFKKIDWKFWTIKKPKGGQNMDHIWNEHIDWQGTVDNAANSWYEDIADIEKHVLDWERNTYFQGPDGARAKTHKNAIVEVQKAINISNNGPSC</sequence>
<reference evidence="2 3" key="1">
    <citation type="submission" date="2017-02" db="EMBL/GenBank/DDBJ databases">
        <title>Genomes of Trichoderma spp. with biocontrol activity.</title>
        <authorList>
            <person name="Gardiner D."/>
            <person name="Kazan K."/>
            <person name="Vos C."/>
            <person name="Harvey P."/>
        </authorList>
    </citation>
    <scope>NUCLEOTIDE SEQUENCE [LARGE SCALE GENOMIC DNA]</scope>
    <source>
        <strain evidence="2 3">Tr1</strain>
    </source>
</reference>
<keyword evidence="1" id="KW-0732">Signal</keyword>
<dbReference type="EMBL" id="MTYI01000100">
    <property type="protein sequence ID" value="PNP52629.1"/>
    <property type="molecule type" value="Genomic_DNA"/>
</dbReference>
<protein>
    <submittedName>
        <fullName evidence="2">Uncharacterized protein</fullName>
    </submittedName>
</protein>
<name>A0A2K0U4C3_TRIHA</name>
<proteinExistence type="predicted"/>
<feature type="chain" id="PRO_5014340149" evidence="1">
    <location>
        <begin position="19"/>
        <end position="278"/>
    </location>
</feature>
<dbReference type="AlphaFoldDB" id="A0A2K0U4C3"/>
<organism evidence="2 3">
    <name type="scientific">Trichoderma harzianum</name>
    <name type="common">Hypocrea lixii</name>
    <dbReference type="NCBI Taxonomy" id="5544"/>
    <lineage>
        <taxon>Eukaryota</taxon>
        <taxon>Fungi</taxon>
        <taxon>Dikarya</taxon>
        <taxon>Ascomycota</taxon>
        <taxon>Pezizomycotina</taxon>
        <taxon>Sordariomycetes</taxon>
        <taxon>Hypocreomycetidae</taxon>
        <taxon>Hypocreales</taxon>
        <taxon>Hypocreaceae</taxon>
        <taxon>Trichoderma</taxon>
    </lineage>
</organism>
<feature type="signal peptide" evidence="1">
    <location>
        <begin position="1"/>
        <end position="18"/>
    </location>
</feature>
<evidence type="ECO:0000313" key="2">
    <source>
        <dbReference type="EMBL" id="PNP52629.1"/>
    </source>
</evidence>
<dbReference type="OrthoDB" id="4889343at2759"/>
<gene>
    <name evidence="2" type="ORF">THARTR1_06794</name>
</gene>